<dbReference type="Proteomes" id="UP000694844">
    <property type="component" value="Chromosome 3"/>
</dbReference>
<feature type="signal peptide" evidence="1">
    <location>
        <begin position="1"/>
        <end position="20"/>
    </location>
</feature>
<keyword evidence="2" id="KW-1185">Reference proteome</keyword>
<dbReference type="AlphaFoldDB" id="A0A8B8DGT8"/>
<feature type="chain" id="PRO_5034113351" evidence="1">
    <location>
        <begin position="21"/>
        <end position="207"/>
    </location>
</feature>
<proteinExistence type="predicted"/>
<keyword evidence="1" id="KW-0732">Signal</keyword>
<accession>A0A8B8DGT8</accession>
<dbReference type="RefSeq" id="XP_022327128.1">
    <property type="nucleotide sequence ID" value="XM_022471420.1"/>
</dbReference>
<dbReference type="InterPro" id="IPR042266">
    <property type="entry name" value="PPPDE_sf"/>
</dbReference>
<evidence type="ECO:0000313" key="3">
    <source>
        <dbReference type="RefSeq" id="XP_022327128.1"/>
    </source>
</evidence>
<gene>
    <name evidence="3" type="primary">LOC111126642</name>
</gene>
<dbReference type="KEGG" id="cvn:111126642"/>
<sequence length="207" mass="23657">MRVLETVLIVCVTTFILSEGALLGVYPSRGNNRACPKAEGTIPYYFGETDLACMNFGIRRINRQRRAAPSRFTFKFSHRWIWTAGMYLEFGNRIGRDAALVKTTYPNLGNVCTMTKEPTPAGYTRLSPGCIKSCIENYVDKFGNYNFYRNNCHHFVNKISILLCMGRKCPGWCKYSPEDDGVIDQENEDQMDLAMEEIDKQRVPVPH</sequence>
<name>A0A8B8DGT8_CRAVI</name>
<evidence type="ECO:0000313" key="2">
    <source>
        <dbReference type="Proteomes" id="UP000694844"/>
    </source>
</evidence>
<evidence type="ECO:0000256" key="1">
    <source>
        <dbReference type="SAM" id="SignalP"/>
    </source>
</evidence>
<dbReference type="OrthoDB" id="6082640at2759"/>
<reference evidence="3" key="1">
    <citation type="submission" date="2025-08" db="UniProtKB">
        <authorList>
            <consortium name="RefSeq"/>
        </authorList>
    </citation>
    <scope>IDENTIFICATION</scope>
    <source>
        <tissue evidence="3">Whole sample</tissue>
    </source>
</reference>
<dbReference type="Gene3D" id="3.90.1720.30">
    <property type="entry name" value="PPPDE domains"/>
    <property type="match status" value="1"/>
</dbReference>
<protein>
    <submittedName>
        <fullName evidence="3">Uncharacterized protein LOC111126642</fullName>
    </submittedName>
</protein>
<organism evidence="2 3">
    <name type="scientific">Crassostrea virginica</name>
    <name type="common">Eastern oyster</name>
    <dbReference type="NCBI Taxonomy" id="6565"/>
    <lineage>
        <taxon>Eukaryota</taxon>
        <taxon>Metazoa</taxon>
        <taxon>Spiralia</taxon>
        <taxon>Lophotrochozoa</taxon>
        <taxon>Mollusca</taxon>
        <taxon>Bivalvia</taxon>
        <taxon>Autobranchia</taxon>
        <taxon>Pteriomorphia</taxon>
        <taxon>Ostreida</taxon>
        <taxon>Ostreoidea</taxon>
        <taxon>Ostreidae</taxon>
        <taxon>Crassostrea</taxon>
    </lineage>
</organism>
<dbReference type="GeneID" id="111126642"/>